<dbReference type="RefSeq" id="WP_229845312.1">
    <property type="nucleotide sequence ID" value="NZ_BMUP01000001.1"/>
</dbReference>
<proteinExistence type="predicted"/>
<keyword evidence="3" id="KW-1185">Reference proteome</keyword>
<dbReference type="AlphaFoldDB" id="A0A7W4ZKG8"/>
<reference evidence="2 3" key="1">
    <citation type="submission" date="2020-08" db="EMBL/GenBank/DDBJ databases">
        <title>Genomic Encyclopedia of Type Strains, Phase III (KMG-III): the genomes of soil and plant-associated and newly described type strains.</title>
        <authorList>
            <person name="Whitman W."/>
        </authorList>
    </citation>
    <scope>NUCLEOTIDE SEQUENCE [LARGE SCALE GENOMIC DNA]</scope>
    <source>
        <strain evidence="2 3">CECT 3237</strain>
    </source>
</reference>
<dbReference type="EMBL" id="JACHXE010000001">
    <property type="protein sequence ID" value="MBB3074155.1"/>
    <property type="molecule type" value="Genomic_DNA"/>
</dbReference>
<comment type="caution">
    <text evidence="2">The sequence shown here is derived from an EMBL/GenBank/DDBJ whole genome shotgun (WGS) entry which is preliminary data.</text>
</comment>
<accession>A0A7W4ZKG8</accession>
<protein>
    <submittedName>
        <fullName evidence="2">Uncharacterized protein</fullName>
    </submittedName>
</protein>
<name>A0A7W4ZKG8_9ACTN</name>
<feature type="region of interest" description="Disordered" evidence="1">
    <location>
        <begin position="1"/>
        <end position="27"/>
    </location>
</feature>
<organism evidence="2 3">
    <name type="scientific">Streptomyces violarus</name>
    <dbReference type="NCBI Taxonomy" id="67380"/>
    <lineage>
        <taxon>Bacteria</taxon>
        <taxon>Bacillati</taxon>
        <taxon>Actinomycetota</taxon>
        <taxon>Actinomycetes</taxon>
        <taxon>Kitasatosporales</taxon>
        <taxon>Streptomycetaceae</taxon>
        <taxon>Streptomyces</taxon>
    </lineage>
</organism>
<dbReference type="Proteomes" id="UP000572907">
    <property type="component" value="Unassembled WGS sequence"/>
</dbReference>
<sequence>MPFRRPATFRGSFGQQTASIGREGSASRDVGFVGSRDGLDIDTVDLAVEENRATWRRHGWPDGAIDVTLYALEEYGARFAELVQWTLDQWLLRLNSWCRRD</sequence>
<evidence type="ECO:0000256" key="1">
    <source>
        <dbReference type="SAM" id="MobiDB-lite"/>
    </source>
</evidence>
<gene>
    <name evidence="2" type="ORF">FHS41_000624</name>
</gene>
<evidence type="ECO:0000313" key="3">
    <source>
        <dbReference type="Proteomes" id="UP000572907"/>
    </source>
</evidence>
<evidence type="ECO:0000313" key="2">
    <source>
        <dbReference type="EMBL" id="MBB3074155.1"/>
    </source>
</evidence>